<accession>A0A2W0HJ29</accession>
<dbReference type="OrthoDB" id="1633927at2"/>
<dbReference type="InterPro" id="IPR021328">
    <property type="entry name" value="CotB-like"/>
</dbReference>
<protein>
    <recommendedName>
        <fullName evidence="3">DUF2935 domain-containing protein</fullName>
    </recommendedName>
</protein>
<dbReference type="Proteomes" id="UP000248066">
    <property type="component" value="Unassembled WGS sequence"/>
</dbReference>
<organism evidence="1 2">
    <name type="scientific">Alteribacter lacisalsi</name>
    <dbReference type="NCBI Taxonomy" id="2045244"/>
    <lineage>
        <taxon>Bacteria</taxon>
        <taxon>Bacillati</taxon>
        <taxon>Bacillota</taxon>
        <taxon>Bacilli</taxon>
        <taxon>Bacillales</taxon>
        <taxon>Bacillaceae</taxon>
        <taxon>Alteribacter</taxon>
    </lineage>
</organism>
<comment type="caution">
    <text evidence="1">The sequence shown here is derived from an EMBL/GenBank/DDBJ whole genome shotgun (WGS) entry which is preliminary data.</text>
</comment>
<evidence type="ECO:0000313" key="2">
    <source>
        <dbReference type="Proteomes" id="UP000248066"/>
    </source>
</evidence>
<proteinExistence type="predicted"/>
<reference evidence="1 2" key="1">
    <citation type="submission" date="2017-10" db="EMBL/GenBank/DDBJ databases">
        <title>Bacillus sp. nov., a halophilic bacterium isolated from a Yangshapao Lake.</title>
        <authorList>
            <person name="Wang H."/>
        </authorList>
    </citation>
    <scope>NUCLEOTIDE SEQUENCE [LARGE SCALE GENOMIC DNA]</scope>
    <source>
        <strain evidence="1 2">YSP-3</strain>
    </source>
</reference>
<name>A0A2W0HJ29_9BACI</name>
<dbReference type="Gene3D" id="1.20.1260.120">
    <property type="entry name" value="Protein of unknown function DUF2935"/>
    <property type="match status" value="1"/>
</dbReference>
<dbReference type="AlphaFoldDB" id="A0A2W0HJ29"/>
<sequence length="268" mass="31331">MSRMYEKTARFEHDFWLQVMGDHARFIEDSFPVTESEDAAIAREYKESYDQLLRKTERVSDFRRFSREAGRLTDQFRDFKLSIIRRHLEGEIRTHLPPTFLNHMVNELEEYQLVLSYLERGEEPPVFHELHHHLVWLLDAAGHATAIAGSLDMVEKRLQKKGDEFAGTFEDFYIKAVELSGYLRSNVESFPALRRMNEDVKLEIELFKGFLQEIEEMELSNELLSTFSPLMADHMAREECYYLMKIAETGGLPAPECDPSAPRIQDGM</sequence>
<keyword evidence="2" id="KW-1185">Reference proteome</keyword>
<dbReference type="Pfam" id="PF11155">
    <property type="entry name" value="DUF2935"/>
    <property type="match status" value="2"/>
</dbReference>
<dbReference type="RefSeq" id="WP_110520748.1">
    <property type="nucleotide sequence ID" value="NZ_PDOF01000002.1"/>
</dbReference>
<dbReference type="EMBL" id="PDOF01000002">
    <property type="protein sequence ID" value="PYZ96809.1"/>
    <property type="molecule type" value="Genomic_DNA"/>
</dbReference>
<evidence type="ECO:0000313" key="1">
    <source>
        <dbReference type="EMBL" id="PYZ96809.1"/>
    </source>
</evidence>
<gene>
    <name evidence="1" type="ORF">CR205_14105</name>
</gene>
<evidence type="ECO:0008006" key="3">
    <source>
        <dbReference type="Google" id="ProtNLM"/>
    </source>
</evidence>
<dbReference type="SUPFAM" id="SSF158430">
    <property type="entry name" value="Bacillus cereus metalloprotein-like"/>
    <property type="match status" value="2"/>
</dbReference>